<feature type="domain" description="Extradiol ring-cleavage dioxygenase class III enzyme subunit B" evidence="1">
    <location>
        <begin position="12"/>
        <end position="250"/>
    </location>
</feature>
<dbReference type="SUPFAM" id="SSF53213">
    <property type="entry name" value="LigB-like"/>
    <property type="match status" value="1"/>
</dbReference>
<organism evidence="2 3">
    <name type="scientific">Mycolicibacterium chitae</name>
    <name type="common">Mycobacterium chitae</name>
    <dbReference type="NCBI Taxonomy" id="1792"/>
    <lineage>
        <taxon>Bacteria</taxon>
        <taxon>Bacillati</taxon>
        <taxon>Actinomycetota</taxon>
        <taxon>Actinomycetes</taxon>
        <taxon>Mycobacteriales</taxon>
        <taxon>Mycobacteriaceae</taxon>
        <taxon>Mycolicibacterium</taxon>
    </lineage>
</organism>
<keyword evidence="3" id="KW-1185">Reference proteome</keyword>
<protein>
    <submittedName>
        <fullName evidence="2">Catalytic LigB subunit of aromatic ring-opening dioxygenase</fullName>
        <ecNumber evidence="2">1.13.11.16</ecNumber>
    </submittedName>
</protein>
<dbReference type="AlphaFoldDB" id="A0A3S4SWS8"/>
<keyword evidence="2" id="KW-0223">Dioxygenase</keyword>
<dbReference type="EC" id="1.13.11.16" evidence="2"/>
<sequence length="372" mass="40901">MTHPEVGVVGGAAVPHAPQFFTLPETEDADQVARIEQTMRAMGRRLLELRPDAVVVIANDHLENFVLQVVPSFTVLRGPVAKGSFAGREFAWPVHSDAATRLVMELQGAGFDPAVSLNAPIGYEFGIPLTFLGLPADTPVIPIFVNSYVPPQPSPDRCYEFGKALHRSAAALGLRLVVVASGGLSHYPGTDRYSDPDLETDRAILARMEQGNLRSLLSFDERALDQTGNVEARSWLMLAGALGERVPTEVAMEPSWHHNYAMVCWDSSKPQPEQEPLHYPVPRADQLPFYEALYELRSDPEACRAWLADPASVADRYDLEDGWREAFMALDEEAIRDAGVHPLLGFLARLNVDLARRESARNAAVASDGARR</sequence>
<dbReference type="EMBL" id="LR134355">
    <property type="protein sequence ID" value="VEG45360.1"/>
    <property type="molecule type" value="Genomic_DNA"/>
</dbReference>
<evidence type="ECO:0000259" key="1">
    <source>
        <dbReference type="Pfam" id="PF02900"/>
    </source>
</evidence>
<dbReference type="Proteomes" id="UP000282551">
    <property type="component" value="Chromosome"/>
</dbReference>
<accession>A0A3S4SWS8</accession>
<dbReference type="InterPro" id="IPR004183">
    <property type="entry name" value="Xdiol_dOase_suB"/>
</dbReference>
<gene>
    <name evidence="2" type="primary">mhpB_1</name>
    <name evidence="2" type="ORF">NCTC10485_00549</name>
</gene>
<dbReference type="Pfam" id="PF02900">
    <property type="entry name" value="LigB"/>
    <property type="match status" value="1"/>
</dbReference>
<dbReference type="GO" id="GO:0047070">
    <property type="term" value="F:3-carboxyethylcatechol 2,3-dioxygenase activity"/>
    <property type="evidence" value="ECO:0007669"/>
    <property type="project" value="UniProtKB-EC"/>
</dbReference>
<evidence type="ECO:0000313" key="3">
    <source>
        <dbReference type="Proteomes" id="UP000282551"/>
    </source>
</evidence>
<dbReference type="RefSeq" id="WP_126332328.1">
    <property type="nucleotide sequence ID" value="NZ_JACKSM010000119.1"/>
</dbReference>
<proteinExistence type="predicted"/>
<evidence type="ECO:0000313" key="2">
    <source>
        <dbReference type="EMBL" id="VEG45360.1"/>
    </source>
</evidence>
<dbReference type="OrthoDB" id="8673673at2"/>
<dbReference type="GO" id="GO:0008198">
    <property type="term" value="F:ferrous iron binding"/>
    <property type="evidence" value="ECO:0007669"/>
    <property type="project" value="InterPro"/>
</dbReference>
<keyword evidence="2" id="KW-0560">Oxidoreductase</keyword>
<name>A0A3S4SWS8_MYCCI</name>
<reference evidence="2 3" key="1">
    <citation type="submission" date="2018-12" db="EMBL/GenBank/DDBJ databases">
        <authorList>
            <consortium name="Pathogen Informatics"/>
        </authorList>
    </citation>
    <scope>NUCLEOTIDE SEQUENCE [LARGE SCALE GENOMIC DNA]</scope>
    <source>
        <strain evidence="2 3">NCTC10485</strain>
    </source>
</reference>
<dbReference type="Gene3D" id="3.40.830.10">
    <property type="entry name" value="LigB-like"/>
    <property type="match status" value="1"/>
</dbReference>